<dbReference type="PANTHER" id="PTHR10642:SF26">
    <property type="entry name" value="RIBONUCLEASE H1"/>
    <property type="match status" value="1"/>
</dbReference>
<evidence type="ECO:0000256" key="10">
    <source>
        <dbReference type="HAMAP-Rule" id="MF_00042"/>
    </source>
</evidence>
<dbReference type="GO" id="GO:0043137">
    <property type="term" value="P:DNA replication, removal of RNA primer"/>
    <property type="evidence" value="ECO:0007669"/>
    <property type="project" value="TreeGrafter"/>
</dbReference>
<dbReference type="GO" id="GO:0000287">
    <property type="term" value="F:magnesium ion binding"/>
    <property type="evidence" value="ECO:0007669"/>
    <property type="project" value="UniProtKB-UniRule"/>
</dbReference>
<keyword evidence="5 10" id="KW-0540">Nuclease</keyword>
<proteinExistence type="inferred from homology"/>
<dbReference type="PROSITE" id="PS50879">
    <property type="entry name" value="RNASE_H_1"/>
    <property type="match status" value="1"/>
</dbReference>
<dbReference type="GO" id="GO:0004523">
    <property type="term" value="F:RNA-DNA hybrid ribonuclease activity"/>
    <property type="evidence" value="ECO:0007669"/>
    <property type="project" value="UniProtKB-UniRule"/>
</dbReference>
<dbReference type="Proteomes" id="UP000002274">
    <property type="component" value="Chromosome"/>
</dbReference>
<dbReference type="RefSeq" id="WP_011827355.1">
    <property type="nucleotide sequence ID" value="NC_008820.1"/>
</dbReference>
<dbReference type="HAMAP" id="MF_00042">
    <property type="entry name" value="RNase_H"/>
    <property type="match status" value="1"/>
</dbReference>
<dbReference type="CDD" id="cd09278">
    <property type="entry name" value="RNase_HI_prokaryote_like"/>
    <property type="match status" value="1"/>
</dbReference>
<organism evidence="12 13">
    <name type="scientific">Prochlorococcus marinus (strain MIT 9303)</name>
    <dbReference type="NCBI Taxonomy" id="59922"/>
    <lineage>
        <taxon>Bacteria</taxon>
        <taxon>Bacillati</taxon>
        <taxon>Cyanobacteriota</taxon>
        <taxon>Cyanophyceae</taxon>
        <taxon>Synechococcales</taxon>
        <taxon>Prochlorococcaceae</taxon>
        <taxon>Prochlorococcus</taxon>
    </lineage>
</organism>
<evidence type="ECO:0000256" key="6">
    <source>
        <dbReference type="ARBA" id="ARBA00022723"/>
    </source>
</evidence>
<accession>A2CDF3</accession>
<gene>
    <name evidence="10 12" type="primary">rnhA</name>
    <name evidence="12" type="ordered locus">P9303_27831</name>
</gene>
<keyword evidence="6 10" id="KW-0479">Metal-binding</keyword>
<feature type="domain" description="RNase H type-1" evidence="11">
    <location>
        <begin position="5"/>
        <end position="149"/>
    </location>
</feature>
<evidence type="ECO:0000313" key="12">
    <source>
        <dbReference type="EMBL" id="ABM79513.1"/>
    </source>
</evidence>
<dbReference type="InterPro" id="IPR036397">
    <property type="entry name" value="RNaseH_sf"/>
</dbReference>
<dbReference type="EC" id="3.1.26.4" evidence="4 10"/>
<dbReference type="EMBL" id="CP000554">
    <property type="protein sequence ID" value="ABM79513.1"/>
    <property type="molecule type" value="Genomic_DNA"/>
</dbReference>
<evidence type="ECO:0000256" key="7">
    <source>
        <dbReference type="ARBA" id="ARBA00022759"/>
    </source>
</evidence>
<evidence type="ECO:0000256" key="8">
    <source>
        <dbReference type="ARBA" id="ARBA00022801"/>
    </source>
</evidence>
<comment type="catalytic activity">
    <reaction evidence="1 10">
        <text>Endonucleolytic cleavage to 5'-phosphomonoester.</text>
        <dbReference type="EC" id="3.1.26.4"/>
    </reaction>
</comment>
<dbReference type="BioCyc" id="PMAR59922:G1G80-2441-MONOMER"/>
<dbReference type="HOGENOM" id="CLU_1033342_0_0_3"/>
<dbReference type="InterPro" id="IPR050092">
    <property type="entry name" value="RNase_H"/>
</dbReference>
<keyword evidence="9 10" id="KW-0460">Magnesium</keyword>
<evidence type="ECO:0000256" key="3">
    <source>
        <dbReference type="ARBA" id="ARBA00011245"/>
    </source>
</evidence>
<evidence type="ECO:0000259" key="11">
    <source>
        <dbReference type="PROSITE" id="PS50879"/>
    </source>
</evidence>
<dbReference type="InterPro" id="IPR002156">
    <property type="entry name" value="RNaseH_domain"/>
</dbReference>
<evidence type="ECO:0000256" key="9">
    <source>
        <dbReference type="ARBA" id="ARBA00022842"/>
    </source>
</evidence>
<dbReference type="GO" id="GO:0003676">
    <property type="term" value="F:nucleic acid binding"/>
    <property type="evidence" value="ECO:0007669"/>
    <property type="project" value="InterPro"/>
</dbReference>
<comment type="cofactor">
    <cofactor evidence="10">
        <name>Mg(2+)</name>
        <dbReference type="ChEBI" id="CHEBI:18420"/>
    </cofactor>
    <text evidence="10">Binds 1 Mg(2+) ion per subunit. May bind a second metal ion at a regulatory site, or after substrate binding.</text>
</comment>
<dbReference type="GO" id="GO:0005737">
    <property type="term" value="C:cytoplasm"/>
    <property type="evidence" value="ECO:0007669"/>
    <property type="project" value="UniProtKB-SubCell"/>
</dbReference>
<feature type="binding site" evidence="10">
    <location>
        <position position="141"/>
    </location>
    <ligand>
        <name>Mg(2+)</name>
        <dbReference type="ChEBI" id="CHEBI:18420"/>
        <label>2</label>
    </ligand>
</feature>
<comment type="subunit">
    <text evidence="3 10">Monomer.</text>
</comment>
<name>A2CDF3_PROM3</name>
<dbReference type="InterPro" id="IPR022892">
    <property type="entry name" value="RNaseHI"/>
</dbReference>
<reference evidence="12 13" key="1">
    <citation type="journal article" date="2007" name="PLoS Genet.">
        <title>Patterns and implications of gene gain and loss in the evolution of Prochlorococcus.</title>
        <authorList>
            <person name="Kettler G.C."/>
            <person name="Martiny A.C."/>
            <person name="Huang K."/>
            <person name="Zucker J."/>
            <person name="Coleman M.L."/>
            <person name="Rodrigue S."/>
            <person name="Chen F."/>
            <person name="Lapidus A."/>
            <person name="Ferriera S."/>
            <person name="Johnson J."/>
            <person name="Steglich C."/>
            <person name="Church G.M."/>
            <person name="Richardson P."/>
            <person name="Chisholm S.W."/>
        </authorList>
    </citation>
    <scope>NUCLEOTIDE SEQUENCE [LARGE SCALE GENOMIC DNA]</scope>
    <source>
        <strain evidence="12 13">MIT 9303</strain>
    </source>
</reference>
<sequence>MADGRGRVVAAATDGACSGNPGPGGWGALLRFEDGSVEEFGGHAPATTNNRMELQAALHVLEQLKELPCHPDLKIRTDSKYLIDGLSKWMAGWKRKGWRTAAGKPVLNQDLWRALDRARLDDVPLAYVKGHSGDPDNERVDQIAVSFSKGGGAAALMSGQGSASIALGLVEPIKEAGDGEDDAPSDLQRLLTRLELADRFAVRGYGLSLVELAQLVEQPIEQLASKTAPWRWRDWLLEPMGENRWRLRRCAAGSDQI</sequence>
<evidence type="ECO:0000256" key="4">
    <source>
        <dbReference type="ARBA" id="ARBA00012180"/>
    </source>
</evidence>
<feature type="binding site" evidence="10">
    <location>
        <position position="14"/>
    </location>
    <ligand>
        <name>Mg(2+)</name>
        <dbReference type="ChEBI" id="CHEBI:18420"/>
        <label>2</label>
    </ligand>
</feature>
<dbReference type="SUPFAM" id="SSF53098">
    <property type="entry name" value="Ribonuclease H-like"/>
    <property type="match status" value="1"/>
</dbReference>
<feature type="binding site" evidence="10">
    <location>
        <position position="78"/>
    </location>
    <ligand>
        <name>Mg(2+)</name>
        <dbReference type="ChEBI" id="CHEBI:18420"/>
        <label>1</label>
    </ligand>
</feature>
<evidence type="ECO:0000256" key="1">
    <source>
        <dbReference type="ARBA" id="ARBA00000077"/>
    </source>
</evidence>
<evidence type="ECO:0000256" key="2">
    <source>
        <dbReference type="ARBA" id="ARBA00005300"/>
    </source>
</evidence>
<dbReference type="PANTHER" id="PTHR10642">
    <property type="entry name" value="RIBONUCLEASE H1"/>
    <property type="match status" value="1"/>
</dbReference>
<keyword evidence="8 10" id="KW-0378">Hydrolase</keyword>
<dbReference type="NCBIfam" id="NF001236">
    <property type="entry name" value="PRK00203.1"/>
    <property type="match status" value="1"/>
</dbReference>
<dbReference type="Pfam" id="PF00075">
    <property type="entry name" value="RNase_H"/>
    <property type="match status" value="1"/>
</dbReference>
<protein>
    <recommendedName>
        <fullName evidence="4 10">Ribonuclease H</fullName>
        <shortName evidence="10">RNase H</shortName>
        <ecNumber evidence="4 10">3.1.26.4</ecNumber>
    </recommendedName>
</protein>
<comment type="subcellular location">
    <subcellularLocation>
        <location evidence="10">Cytoplasm</location>
    </subcellularLocation>
</comment>
<evidence type="ECO:0000256" key="5">
    <source>
        <dbReference type="ARBA" id="ARBA00022722"/>
    </source>
</evidence>
<comment type="similarity">
    <text evidence="2 10">Belongs to the RNase H family.</text>
</comment>
<feature type="binding site" evidence="10">
    <location>
        <position position="53"/>
    </location>
    <ligand>
        <name>Mg(2+)</name>
        <dbReference type="ChEBI" id="CHEBI:18420"/>
        <label>1</label>
    </ligand>
</feature>
<feature type="binding site" evidence="10">
    <location>
        <position position="14"/>
    </location>
    <ligand>
        <name>Mg(2+)</name>
        <dbReference type="ChEBI" id="CHEBI:18420"/>
        <label>1</label>
    </ligand>
</feature>
<dbReference type="STRING" id="59922.P9303_27831"/>
<evidence type="ECO:0000313" key="13">
    <source>
        <dbReference type="Proteomes" id="UP000002274"/>
    </source>
</evidence>
<keyword evidence="7 10" id="KW-0255">Endonuclease</keyword>
<keyword evidence="10" id="KW-0963">Cytoplasm</keyword>
<dbReference type="AlphaFoldDB" id="A2CDF3"/>
<dbReference type="Gene3D" id="3.30.420.10">
    <property type="entry name" value="Ribonuclease H-like superfamily/Ribonuclease H"/>
    <property type="match status" value="1"/>
</dbReference>
<comment type="function">
    <text evidence="10">Endonuclease that specifically degrades the RNA of RNA-DNA hybrids.</text>
</comment>
<dbReference type="InterPro" id="IPR012337">
    <property type="entry name" value="RNaseH-like_sf"/>
</dbReference>
<dbReference type="KEGG" id="pmf:P9303_27831"/>